<comment type="caution">
    <text evidence="7">The sequence shown here is derived from an EMBL/GenBank/DDBJ whole genome shotgun (WGS) entry which is preliminary data.</text>
</comment>
<feature type="region of interest" description="Disordered" evidence="3">
    <location>
        <begin position="416"/>
        <end position="520"/>
    </location>
</feature>
<feature type="compositionally biased region" description="Basic and acidic residues" evidence="3">
    <location>
        <begin position="696"/>
        <end position="707"/>
    </location>
</feature>
<dbReference type="FunFam" id="1.10.150.60:FF:000012">
    <property type="entry name" value="Blast:Protein Jumonji"/>
    <property type="match status" value="1"/>
</dbReference>
<keyword evidence="8" id="KW-1185">Reference proteome</keyword>
<feature type="region of interest" description="Disordered" evidence="3">
    <location>
        <begin position="1358"/>
        <end position="1416"/>
    </location>
</feature>
<feature type="region of interest" description="Disordered" evidence="3">
    <location>
        <begin position="112"/>
        <end position="163"/>
    </location>
</feature>
<feature type="domain" description="JmjC" evidence="6">
    <location>
        <begin position="1738"/>
        <end position="1903"/>
    </location>
</feature>
<dbReference type="SMART" id="SM00501">
    <property type="entry name" value="BRIGHT"/>
    <property type="match status" value="1"/>
</dbReference>
<comment type="subcellular location">
    <subcellularLocation>
        <location evidence="1">Nucleus</location>
    </subcellularLocation>
</comment>
<dbReference type="SMART" id="SM01014">
    <property type="entry name" value="ARID"/>
    <property type="match status" value="1"/>
</dbReference>
<feature type="region of interest" description="Disordered" evidence="3">
    <location>
        <begin position="1196"/>
        <end position="1219"/>
    </location>
</feature>
<dbReference type="GO" id="GO:0010468">
    <property type="term" value="P:regulation of gene expression"/>
    <property type="evidence" value="ECO:0007669"/>
    <property type="project" value="TreeGrafter"/>
</dbReference>
<gene>
    <name evidence="7" type="ORF">V9T40_006032</name>
</gene>
<dbReference type="PANTHER" id="PTHR10694">
    <property type="entry name" value="LYSINE-SPECIFIC DEMETHYLASE"/>
    <property type="match status" value="1"/>
</dbReference>
<feature type="region of interest" description="Disordered" evidence="3">
    <location>
        <begin position="673"/>
        <end position="766"/>
    </location>
</feature>
<dbReference type="SMART" id="SM00545">
    <property type="entry name" value="JmjN"/>
    <property type="match status" value="1"/>
</dbReference>
<protein>
    <recommendedName>
        <fullName evidence="9">Protein Jumonji</fullName>
    </recommendedName>
</protein>
<dbReference type="CDD" id="cd16870">
    <property type="entry name" value="ARID_JARD2"/>
    <property type="match status" value="1"/>
</dbReference>
<dbReference type="PANTHER" id="PTHR10694:SF113">
    <property type="entry name" value="PROTEIN JUMONJI"/>
    <property type="match status" value="1"/>
</dbReference>
<dbReference type="InterPro" id="IPR003349">
    <property type="entry name" value="JmjN"/>
</dbReference>
<dbReference type="GO" id="GO:0006338">
    <property type="term" value="P:chromatin remodeling"/>
    <property type="evidence" value="ECO:0007669"/>
    <property type="project" value="TreeGrafter"/>
</dbReference>
<name>A0AAN9TXA6_9HEMI</name>
<dbReference type="InterPro" id="IPR003347">
    <property type="entry name" value="JmjC_dom"/>
</dbReference>
<dbReference type="Pfam" id="PF02373">
    <property type="entry name" value="JmjC"/>
    <property type="match status" value="1"/>
</dbReference>
<accession>A0AAN9TXA6</accession>
<dbReference type="GO" id="GO:0005634">
    <property type="term" value="C:nucleus"/>
    <property type="evidence" value="ECO:0007669"/>
    <property type="project" value="UniProtKB-SubCell"/>
</dbReference>
<feature type="compositionally biased region" description="Polar residues" evidence="3">
    <location>
        <begin position="500"/>
        <end position="518"/>
    </location>
</feature>
<evidence type="ECO:0000259" key="6">
    <source>
        <dbReference type="PROSITE" id="PS51184"/>
    </source>
</evidence>
<feature type="compositionally biased region" description="Low complexity" evidence="3">
    <location>
        <begin position="348"/>
        <end position="359"/>
    </location>
</feature>
<dbReference type="InterPro" id="IPR001606">
    <property type="entry name" value="ARID_dom"/>
</dbReference>
<feature type="compositionally biased region" description="Polar residues" evidence="3">
    <location>
        <begin position="719"/>
        <end position="728"/>
    </location>
</feature>
<dbReference type="Gene3D" id="1.10.150.60">
    <property type="entry name" value="ARID DNA-binding domain"/>
    <property type="match status" value="1"/>
</dbReference>
<keyword evidence="2" id="KW-0539">Nucleus</keyword>
<evidence type="ECO:0000313" key="7">
    <source>
        <dbReference type="EMBL" id="KAK7604846.1"/>
    </source>
</evidence>
<reference evidence="7 8" key="1">
    <citation type="submission" date="2024-03" db="EMBL/GenBank/DDBJ databases">
        <title>Adaptation during the transition from Ophiocordyceps entomopathogen to insect associate is accompanied by gene loss and intensified selection.</title>
        <authorList>
            <person name="Ward C.M."/>
            <person name="Onetto C.A."/>
            <person name="Borneman A.R."/>
        </authorList>
    </citation>
    <scope>NUCLEOTIDE SEQUENCE [LARGE SCALE GENOMIC DNA]</scope>
    <source>
        <strain evidence="7">AWRI1</strain>
        <tissue evidence="7">Single Adult Female</tissue>
    </source>
</reference>
<feature type="region of interest" description="Disordered" evidence="3">
    <location>
        <begin position="1430"/>
        <end position="1463"/>
    </location>
</feature>
<feature type="compositionally biased region" description="Low complexity" evidence="3">
    <location>
        <begin position="424"/>
        <end position="454"/>
    </location>
</feature>
<dbReference type="Pfam" id="PF01388">
    <property type="entry name" value="ARID"/>
    <property type="match status" value="1"/>
</dbReference>
<evidence type="ECO:0000259" key="4">
    <source>
        <dbReference type="PROSITE" id="PS51011"/>
    </source>
</evidence>
<evidence type="ECO:0000256" key="1">
    <source>
        <dbReference type="ARBA" id="ARBA00004123"/>
    </source>
</evidence>
<dbReference type="EMBL" id="JBBCAQ010000003">
    <property type="protein sequence ID" value="KAK7604846.1"/>
    <property type="molecule type" value="Genomic_DNA"/>
</dbReference>
<feature type="region of interest" description="Disordered" evidence="3">
    <location>
        <begin position="997"/>
        <end position="1025"/>
    </location>
</feature>
<dbReference type="InterPro" id="IPR004198">
    <property type="entry name" value="Znf_C5HC2"/>
</dbReference>
<feature type="region of interest" description="Disordered" evidence="3">
    <location>
        <begin position="619"/>
        <end position="638"/>
    </location>
</feature>
<dbReference type="InterPro" id="IPR036431">
    <property type="entry name" value="ARID_dom_sf"/>
</dbReference>
<dbReference type="PROSITE" id="PS51183">
    <property type="entry name" value="JMJN"/>
    <property type="match status" value="1"/>
</dbReference>
<dbReference type="Proteomes" id="UP001367676">
    <property type="component" value="Unassembled WGS sequence"/>
</dbReference>
<dbReference type="PROSITE" id="PS51011">
    <property type="entry name" value="ARID"/>
    <property type="match status" value="1"/>
</dbReference>
<dbReference type="SMART" id="SM00558">
    <property type="entry name" value="JmjC"/>
    <property type="match status" value="1"/>
</dbReference>
<feature type="compositionally biased region" description="Basic and acidic residues" evidence="3">
    <location>
        <begin position="129"/>
        <end position="138"/>
    </location>
</feature>
<dbReference type="SUPFAM" id="SSF51197">
    <property type="entry name" value="Clavaminate synthase-like"/>
    <property type="match status" value="1"/>
</dbReference>
<dbReference type="Pfam" id="PF02928">
    <property type="entry name" value="zf-C5HC2"/>
    <property type="match status" value="1"/>
</dbReference>
<feature type="compositionally biased region" description="Basic and acidic residues" evidence="3">
    <location>
        <begin position="1200"/>
        <end position="1211"/>
    </location>
</feature>
<sequence length="2056" mass="226707">MKRRIPALCSNEQAASSSVKRTKVHAQRKFAQGSNNFVYTSPKIVSKSPDPSVSSTLQTPQPTNRIEKKECELNNFSSLPTVDDFLTFLCFRETEVLPERLNYLNTPQLNALPSKKKSAKSNSVSFQDPKVEDNRESNCKSSSKTKSSLKQKKNKTQLPEYTLRSRPAKNNIVRKPSHSLALKHNQRLRSKSVVKAKCSENKLQCLKNKTTALAKVIPRSPHSIKNNSPLPIKTIKARPLTRALDKKENPSLPCDNDFKRVTRRNSTIDRNESLSQHCANHAIKKVIRIRPANHVVKKVVFVASKKPAKTLKTSLPKNKCYVTDSNSDSADTPLKPVTRSTRSGSVLRESSAPSNISSRPSRRTKEAAALYMEMLGKELLCPDESFEDDDNISVESFPELPNTEELNRREKEIKEMHLKKNNASKSTPSRKTSTPKPKPVAKVPVPEAASAPPATKALNKSVAAKEKAANVSDTDDAKNASFCTRSKQYKHDTPSHLAGGSTSTARKEQQTASSSSSVKIIRTRLKNDIVAAAAAAGANMGRRNSYNDAFDVAKHVTGFPKERGASKGRLAKNGGSGEDVETAGSNVSTAETSKKALETVASSESVTIKRLLSIGKYSGDEKSKKVPTNRAKTEDESRMKKYLDLKIPRRSSEPVNMEQLKSCSITDDAELVESFTSESSDSDEAEPLCRLQKSVRGPDKSVAEKTMPKVTHSKVANVGHTSNSSHNRSGAALSNSNSNGSATSGTSKSSNGSANANDPVIIERIPSRKNIELKSVKRSKSRTSEEAVPTSNKKIEDIVCAKNVVENKPANADQKSTIAETKSKIANHNLSVKSLKPVAAVDAHAKKLSVTSFAANHQKSVAKVKNNCAIKSAHVKNDSVVDIKAAKSKSPVNDVKIEPKKPSFHDLMTFDDSDDEFLIPPKLPKPVINKPAERVDNDHTTVSSTEDHRLQVSKKVSPALTNNEKCVSSESAAKTAAVTTAKEMISCKAIILKEENASNEKQRKPPSVFDVLNEKPAKPSISKVPKSVTNNAEFNKLPPPKRIDVGGIIDLVTPKCEILDDSCENQTFALDMYDDSTEECDKLSTTTLKQELVVTTSGNKTGSCSTNEMNSINNSSETNNSILGSRISKKCAADFKKPAPQPPKTFFSTASSCVKPKTVKEEKPPQSAVTTSPKVFSVDSKKLIFKKNSSYLTPTMSTGDIKDENGGKKSEAFSPDNENSVYAFEPDLPTTSPPFRRLKPVTPPKSICSNSIAVQVNFENDGKIECSGSGDTQVSSTTDCGDRVFYIPIQTSADTTSTLGVAVKLGTDGPNQKIIMSAKLITDSATFTPSSTSTSISSKSTCVETCCTQTEPTKVSSIENVTKKPEPTAAKKGNSEKVVTSSDVSQTIQLPCTSASSSTKINKKSSPTLPKPISQSVKIVKLNKNKKLKELEIESQKSKSRPVKPKSAKKSNPPPASDKVKAPSIPVGEILEAPTFYPSAEEFNDPLEYIDTIHSVAEKYGLCRIVPPANFRPECKVADEMRFTAYNQYVHKMLHRWGPNVKEMMAIKKYLSTQKITLTQAPLIGSMEIDLPRLYQIVQQCGGLNAVIEKERWHQVADIMKIPKLAQDRITKLDYIYCKYLLPYDVLSHDEREKLFEEIDKEWSNHLKNPNDDDIFDDVDECIVKGRTMPLSSFYRIARNTMMMCFGNAEGQEGPSTEKIEEEFWNHVSKRKSHLCVHSGSIDSGTYGYGFSMAKNSTFRKHPWNLKVLTNNSASILRSLGPVMGVTVPTLHVGMLYSACCWYRDPHGLPWIEYLHTGANKIWYGIPDEHSEQFKEAMLLLVPRYCRDKKIWLPSDTVMIPPPLLTAKNISLSRVVQHPGQFIVVFPKAFTSSISTGYLVSESVYFAHASWLNSAKQVFKDMQDSCEPCVFSLEQLLINIAEDARSSLPILNKVLPLLTDLHDTEVALRSQLKELGLNSSEKTNTDKKRKSKSAFSDEDLYECDVCRANLFVSMVENSHDQSYYCLRHAVSFLLRKPAQAKHCKILYVYTEDELQMLTEKVKCKIETKSGKKSRAK</sequence>
<dbReference type="GO" id="GO:0000785">
    <property type="term" value="C:chromatin"/>
    <property type="evidence" value="ECO:0007669"/>
    <property type="project" value="TreeGrafter"/>
</dbReference>
<evidence type="ECO:0000256" key="3">
    <source>
        <dbReference type="SAM" id="MobiDB-lite"/>
    </source>
</evidence>
<organism evidence="7 8">
    <name type="scientific">Parthenolecanium corni</name>
    <dbReference type="NCBI Taxonomy" id="536013"/>
    <lineage>
        <taxon>Eukaryota</taxon>
        <taxon>Metazoa</taxon>
        <taxon>Ecdysozoa</taxon>
        <taxon>Arthropoda</taxon>
        <taxon>Hexapoda</taxon>
        <taxon>Insecta</taxon>
        <taxon>Pterygota</taxon>
        <taxon>Neoptera</taxon>
        <taxon>Paraneoptera</taxon>
        <taxon>Hemiptera</taxon>
        <taxon>Sternorrhyncha</taxon>
        <taxon>Coccoidea</taxon>
        <taxon>Coccidae</taxon>
        <taxon>Parthenolecanium</taxon>
    </lineage>
</organism>
<feature type="region of interest" description="Disordered" evidence="3">
    <location>
        <begin position="559"/>
        <end position="600"/>
    </location>
</feature>
<evidence type="ECO:0000313" key="8">
    <source>
        <dbReference type="Proteomes" id="UP001367676"/>
    </source>
</evidence>
<feature type="compositionally biased region" description="Polar residues" evidence="3">
    <location>
        <begin position="1377"/>
        <end position="1416"/>
    </location>
</feature>
<dbReference type="GO" id="GO:0003677">
    <property type="term" value="F:DNA binding"/>
    <property type="evidence" value="ECO:0007669"/>
    <property type="project" value="InterPro"/>
</dbReference>
<feature type="domain" description="JmjN" evidence="5">
    <location>
        <begin position="1473"/>
        <end position="1514"/>
    </location>
</feature>
<dbReference type="Pfam" id="PF02375">
    <property type="entry name" value="JmjN"/>
    <property type="match status" value="1"/>
</dbReference>
<proteinExistence type="predicted"/>
<evidence type="ECO:0000256" key="2">
    <source>
        <dbReference type="ARBA" id="ARBA00023242"/>
    </source>
</evidence>
<dbReference type="PROSITE" id="PS51184">
    <property type="entry name" value="JMJC"/>
    <property type="match status" value="1"/>
</dbReference>
<feature type="region of interest" description="Disordered" evidence="3">
    <location>
        <begin position="318"/>
        <end position="364"/>
    </location>
</feature>
<dbReference type="SUPFAM" id="SSF46774">
    <property type="entry name" value="ARID-like"/>
    <property type="match status" value="1"/>
</dbReference>
<evidence type="ECO:0008006" key="9">
    <source>
        <dbReference type="Google" id="ProtNLM"/>
    </source>
</evidence>
<evidence type="ECO:0000259" key="5">
    <source>
        <dbReference type="PROSITE" id="PS51183"/>
    </source>
</evidence>
<feature type="compositionally biased region" description="Basic residues" evidence="3">
    <location>
        <begin position="1438"/>
        <end position="1449"/>
    </location>
</feature>
<feature type="compositionally biased region" description="Low complexity" evidence="3">
    <location>
        <begin position="729"/>
        <end position="757"/>
    </location>
</feature>
<feature type="domain" description="ARID" evidence="4">
    <location>
        <begin position="1537"/>
        <end position="1629"/>
    </location>
</feature>
<dbReference type="Gene3D" id="2.60.120.650">
    <property type="entry name" value="Cupin"/>
    <property type="match status" value="1"/>
</dbReference>